<dbReference type="RefSeq" id="WP_233061138.1">
    <property type="nucleotide sequence ID" value="NZ_JABFCX010000002.1"/>
</dbReference>
<comment type="caution">
    <text evidence="3">The sequence shown here is derived from an EMBL/GenBank/DDBJ whole genome shotgun (WGS) entry which is preliminary data.</text>
</comment>
<protein>
    <submittedName>
        <fullName evidence="3">DUF2185 domain-containing protein</fullName>
    </submittedName>
</protein>
<evidence type="ECO:0000259" key="1">
    <source>
        <dbReference type="Pfam" id="PF09951"/>
    </source>
</evidence>
<gene>
    <name evidence="3" type="ORF">HK107_04965</name>
</gene>
<dbReference type="InterPro" id="IPR018689">
    <property type="entry name" value="Imm33_dom"/>
</dbReference>
<evidence type="ECO:0000313" key="3">
    <source>
        <dbReference type="EMBL" id="NNU15667.1"/>
    </source>
</evidence>
<evidence type="ECO:0000259" key="2">
    <source>
        <dbReference type="Pfam" id="PF10077"/>
    </source>
</evidence>
<feature type="domain" description="Immunity protein Imm33" evidence="1">
    <location>
        <begin position="91"/>
        <end position="181"/>
    </location>
</feature>
<dbReference type="Pfam" id="PF10077">
    <property type="entry name" value="DUF2314"/>
    <property type="match status" value="1"/>
</dbReference>
<dbReference type="EMBL" id="JABFCX010000002">
    <property type="protein sequence ID" value="NNU15667.1"/>
    <property type="molecule type" value="Genomic_DNA"/>
</dbReference>
<dbReference type="PANTHER" id="PTHR38743">
    <property type="entry name" value="SIMILAR TO GLYOXYLASE I FAMILY PROTEIN"/>
    <property type="match status" value="1"/>
</dbReference>
<feature type="domain" description="DUF2314" evidence="2">
    <location>
        <begin position="24"/>
        <end position="77"/>
    </location>
</feature>
<accession>A0A7Y3W4W4</accession>
<dbReference type="PANTHER" id="PTHR38743:SF2">
    <property type="entry name" value="DUF2185 DOMAIN-CONTAINING PROTEIN"/>
    <property type="match status" value="1"/>
</dbReference>
<reference evidence="3 4" key="1">
    <citation type="submission" date="2020-05" db="EMBL/GenBank/DDBJ databases">
        <title>Parvularcula mediterraneae sp. nov., isolated from polypropylene straw from shallow seawater of the seashore of Laganas in Zakynthos island, Greece.</title>
        <authorList>
            <person name="Szabo I."/>
            <person name="Al-Omari J."/>
            <person name="Rado J."/>
            <person name="Szerdahelyi G.S."/>
        </authorList>
    </citation>
    <scope>NUCLEOTIDE SEQUENCE [LARGE SCALE GENOMIC DNA]</scope>
    <source>
        <strain evidence="3 4">ZS-1/3</strain>
    </source>
</reference>
<dbReference type="Proteomes" id="UP000536835">
    <property type="component" value="Unassembled WGS sequence"/>
</dbReference>
<organism evidence="3 4">
    <name type="scientific">Parvularcula mediterranea</name>
    <dbReference type="NCBI Taxonomy" id="2732508"/>
    <lineage>
        <taxon>Bacteria</taxon>
        <taxon>Pseudomonadati</taxon>
        <taxon>Pseudomonadota</taxon>
        <taxon>Alphaproteobacteria</taxon>
        <taxon>Parvularculales</taxon>
        <taxon>Parvularculaceae</taxon>
        <taxon>Parvularcula</taxon>
    </lineage>
</organism>
<name>A0A7Y3W4W4_9PROT</name>
<sequence>MAKVGVGDRVQLIFPPIEPDGEVPTERMWVKVTARSGADLEGVLDNNPDKLVSVSFGDAIGFSEWHIISVMYADGEQAPLQGQSDSYFKLCLVDSCVLDGSKLIHFLYREEPDQDFTTRRAVDSGWRIRGDYRDESDDEIDQREAQIVALGRVLNRDDTWLELINEPIGARFIRDWERNTFVPEGT</sequence>
<dbReference type="AlphaFoldDB" id="A0A7Y3W4W4"/>
<dbReference type="Pfam" id="PF09951">
    <property type="entry name" value="Imm33"/>
    <property type="match status" value="1"/>
</dbReference>
<keyword evidence="4" id="KW-1185">Reference proteome</keyword>
<proteinExistence type="predicted"/>
<dbReference type="InterPro" id="IPR018756">
    <property type="entry name" value="DUF2314"/>
</dbReference>
<evidence type="ECO:0000313" key="4">
    <source>
        <dbReference type="Proteomes" id="UP000536835"/>
    </source>
</evidence>